<dbReference type="GO" id="GO:0005524">
    <property type="term" value="F:ATP binding"/>
    <property type="evidence" value="ECO:0007669"/>
    <property type="project" value="UniProtKB-KW"/>
</dbReference>
<comment type="cofactor">
    <cofactor evidence="2">
        <name>[4Fe-4S] cluster</name>
        <dbReference type="ChEBI" id="CHEBI:49883"/>
    </cofactor>
</comment>
<feature type="binding site" evidence="12">
    <location>
        <position position="4"/>
    </location>
    <ligand>
        <name>Zn(2+)</name>
        <dbReference type="ChEBI" id="CHEBI:29105"/>
        <label>1</label>
    </ligand>
</feature>
<keyword evidence="5 12" id="KW-0479">Metal-binding</keyword>
<comment type="cofactor">
    <cofactor evidence="1">
        <name>Mg(2+)</name>
        <dbReference type="ChEBI" id="CHEBI:18420"/>
    </cofactor>
</comment>
<dbReference type="InterPro" id="IPR014729">
    <property type="entry name" value="Rossmann-like_a/b/a_fold"/>
</dbReference>
<feature type="binding site" evidence="13">
    <location>
        <position position="161"/>
    </location>
    <ligand>
        <name>ATP</name>
        <dbReference type="ChEBI" id="CHEBI:30616"/>
    </ligand>
</feature>
<feature type="binding site" evidence="12">
    <location>
        <position position="7"/>
    </location>
    <ligand>
        <name>Zn(2+)</name>
        <dbReference type="ChEBI" id="CHEBI:29105"/>
        <label>1</label>
    </ligand>
</feature>
<gene>
    <name evidence="16" type="ORF">SAMN05444391_1491</name>
</gene>
<keyword evidence="6 13" id="KW-0547">Nucleotide-binding</keyword>
<feature type="binding site" evidence="13">
    <location>
        <position position="60"/>
    </location>
    <ligand>
        <name>ATP</name>
        <dbReference type="ChEBI" id="CHEBI:30616"/>
    </ligand>
</feature>
<keyword evidence="3" id="KW-0004">4Fe-4S</keyword>
<dbReference type="NCBIfam" id="TIGR00269">
    <property type="entry name" value="TIGR00269 family protein"/>
    <property type="match status" value="1"/>
</dbReference>
<dbReference type="GO" id="GO:0000049">
    <property type="term" value="F:tRNA binding"/>
    <property type="evidence" value="ECO:0007669"/>
    <property type="project" value="InterPro"/>
</dbReference>
<dbReference type="InterPro" id="IPR000541">
    <property type="entry name" value="Ncs6/Tuc1/Ctu1"/>
</dbReference>
<evidence type="ECO:0000256" key="5">
    <source>
        <dbReference type="ARBA" id="ARBA00022723"/>
    </source>
</evidence>
<evidence type="ECO:0000256" key="7">
    <source>
        <dbReference type="ARBA" id="ARBA00022833"/>
    </source>
</evidence>
<dbReference type="STRING" id="381751.SAMN05444391_1491"/>
<keyword evidence="4" id="KW-0808">Transferase</keyword>
<dbReference type="GO" id="GO:0002144">
    <property type="term" value="C:cytosolic tRNA wobble base thiouridylase complex"/>
    <property type="evidence" value="ECO:0007669"/>
    <property type="project" value="TreeGrafter"/>
</dbReference>
<feature type="domain" description="2-thiouridine synthetase TtuA-like N-terminal LIM" evidence="15">
    <location>
        <begin position="3"/>
        <end position="28"/>
    </location>
</feature>
<keyword evidence="8 13" id="KW-0067">ATP-binding</keyword>
<evidence type="ECO:0000256" key="13">
    <source>
        <dbReference type="PIRSR" id="PIRSR004976-51"/>
    </source>
</evidence>
<keyword evidence="17" id="KW-1185">Reference proteome</keyword>
<dbReference type="FunFam" id="3.40.50.620:FF:000174">
    <property type="entry name" value="ATPase, PP-loop superfamily"/>
    <property type="match status" value="1"/>
</dbReference>
<dbReference type="Proteomes" id="UP000189810">
    <property type="component" value="Chromosome I"/>
</dbReference>
<name>A0A1M6TJ68_9AQUI</name>
<reference evidence="16 17" key="1">
    <citation type="submission" date="2016-11" db="EMBL/GenBank/DDBJ databases">
        <authorList>
            <person name="Jaros S."/>
            <person name="Januszkiewicz K."/>
            <person name="Wedrychowicz H."/>
        </authorList>
    </citation>
    <scope>NUCLEOTIDE SEQUENCE [LARGE SCALE GENOMIC DNA]</scope>
    <source>
        <strain evidence="16 17">DSM 19557</strain>
    </source>
</reference>
<dbReference type="CDD" id="cd01993">
    <property type="entry name" value="TtuA-like"/>
    <property type="match status" value="1"/>
</dbReference>
<evidence type="ECO:0000256" key="9">
    <source>
        <dbReference type="ARBA" id="ARBA00022842"/>
    </source>
</evidence>
<dbReference type="Gene3D" id="3.40.50.620">
    <property type="entry name" value="HUPs"/>
    <property type="match status" value="1"/>
</dbReference>
<dbReference type="Pfam" id="PF01171">
    <property type="entry name" value="ATP_bind_3"/>
    <property type="match status" value="1"/>
</dbReference>
<evidence type="ECO:0000259" key="14">
    <source>
        <dbReference type="Pfam" id="PF01171"/>
    </source>
</evidence>
<evidence type="ECO:0000256" key="2">
    <source>
        <dbReference type="ARBA" id="ARBA00001966"/>
    </source>
</evidence>
<dbReference type="GO" id="GO:0002143">
    <property type="term" value="P:tRNA wobble position uridine thiolation"/>
    <property type="evidence" value="ECO:0007669"/>
    <property type="project" value="TreeGrafter"/>
</dbReference>
<dbReference type="OrthoDB" id="9801054at2"/>
<evidence type="ECO:0000313" key="17">
    <source>
        <dbReference type="Proteomes" id="UP000189810"/>
    </source>
</evidence>
<evidence type="ECO:0000256" key="10">
    <source>
        <dbReference type="ARBA" id="ARBA00023004"/>
    </source>
</evidence>
<dbReference type="GO" id="GO:0051539">
    <property type="term" value="F:4 iron, 4 sulfur cluster binding"/>
    <property type="evidence" value="ECO:0007669"/>
    <property type="project" value="UniProtKB-KW"/>
</dbReference>
<proteinExistence type="predicted"/>
<feature type="binding site" evidence="12">
    <location>
        <position position="23"/>
    </location>
    <ligand>
        <name>Zn(2+)</name>
        <dbReference type="ChEBI" id="CHEBI:29105"/>
        <label>1</label>
    </ligand>
</feature>
<evidence type="ECO:0000256" key="4">
    <source>
        <dbReference type="ARBA" id="ARBA00022679"/>
    </source>
</evidence>
<dbReference type="PANTHER" id="PTHR11807">
    <property type="entry name" value="ATPASES OF THE PP SUPERFAMILY-RELATED"/>
    <property type="match status" value="1"/>
</dbReference>
<evidence type="ECO:0000259" key="15">
    <source>
        <dbReference type="Pfam" id="PF22082"/>
    </source>
</evidence>
<dbReference type="Pfam" id="PF22082">
    <property type="entry name" value="TtuA_LIM_N"/>
    <property type="match status" value="1"/>
</dbReference>
<feature type="domain" description="tRNA(Ile)-lysidine/2-thiocytidine synthase N-terminal" evidence="14">
    <location>
        <begin position="51"/>
        <end position="219"/>
    </location>
</feature>
<feature type="binding site" evidence="13">
    <location>
        <position position="80"/>
    </location>
    <ligand>
        <name>ATP</name>
        <dbReference type="ChEBI" id="CHEBI:30616"/>
    </ligand>
</feature>
<dbReference type="GO" id="GO:0046872">
    <property type="term" value="F:metal ion binding"/>
    <property type="evidence" value="ECO:0007669"/>
    <property type="project" value="UniProtKB-KW"/>
</dbReference>
<feature type="binding site" evidence="12">
    <location>
        <position position="26"/>
    </location>
    <ligand>
        <name>Zn(2+)</name>
        <dbReference type="ChEBI" id="CHEBI:29105"/>
        <label>1</label>
    </ligand>
</feature>
<evidence type="ECO:0000256" key="3">
    <source>
        <dbReference type="ARBA" id="ARBA00022485"/>
    </source>
</evidence>
<dbReference type="InterPro" id="IPR011063">
    <property type="entry name" value="TilS/TtcA_N"/>
</dbReference>
<evidence type="ECO:0000313" key="16">
    <source>
        <dbReference type="EMBL" id="SHK57132.1"/>
    </source>
</evidence>
<dbReference type="SUPFAM" id="SSF52402">
    <property type="entry name" value="Adenine nucleotide alpha hydrolases-like"/>
    <property type="match status" value="1"/>
</dbReference>
<feature type="binding site" evidence="13">
    <location>
        <position position="156"/>
    </location>
    <ligand>
        <name>ATP</name>
        <dbReference type="ChEBI" id="CHEBI:30616"/>
    </ligand>
</feature>
<dbReference type="InterPro" id="IPR054306">
    <property type="entry name" value="TtuA-like_LIM_N"/>
</dbReference>
<keyword evidence="9" id="KW-0460">Magnesium</keyword>
<keyword evidence="10" id="KW-0408">Iron</keyword>
<dbReference type="PANTHER" id="PTHR11807:SF27">
    <property type="entry name" value="TRNA-5-METHYLURIDINE(54) 2-SULFURTRANSFERASE"/>
    <property type="match status" value="1"/>
</dbReference>
<feature type="binding site" evidence="12">
    <location>
        <position position="278"/>
    </location>
    <ligand>
        <name>Zn(2+)</name>
        <dbReference type="ChEBI" id="CHEBI:29105"/>
        <label>2</label>
    </ligand>
</feature>
<dbReference type="RefSeq" id="WP_079654568.1">
    <property type="nucleotide sequence ID" value="NZ_LT670846.1"/>
</dbReference>
<evidence type="ECO:0000256" key="6">
    <source>
        <dbReference type="ARBA" id="ARBA00022741"/>
    </source>
</evidence>
<evidence type="ECO:0000256" key="11">
    <source>
        <dbReference type="ARBA" id="ARBA00023014"/>
    </source>
</evidence>
<feature type="binding site" evidence="12">
    <location>
        <position position="275"/>
    </location>
    <ligand>
        <name>Zn(2+)</name>
        <dbReference type="ChEBI" id="CHEBI:29105"/>
        <label>2</label>
    </ligand>
</feature>
<keyword evidence="7 12" id="KW-0862">Zinc</keyword>
<feature type="binding site" evidence="12">
    <location>
        <position position="287"/>
    </location>
    <ligand>
        <name>Zn(2+)</name>
        <dbReference type="ChEBI" id="CHEBI:29105"/>
        <label>2</label>
    </ligand>
</feature>
<dbReference type="AlphaFoldDB" id="A0A1M6TJ68"/>
<protein>
    <submittedName>
        <fullName evidence="16">TIGR00269 family protein</fullName>
    </submittedName>
</protein>
<dbReference type="PIRSF" id="PIRSF004976">
    <property type="entry name" value="ATPase_YdaO"/>
    <property type="match status" value="1"/>
</dbReference>
<dbReference type="GO" id="GO:0016740">
    <property type="term" value="F:transferase activity"/>
    <property type="evidence" value="ECO:0007669"/>
    <property type="project" value="UniProtKB-KW"/>
</dbReference>
<dbReference type="InterPro" id="IPR035107">
    <property type="entry name" value="tRNA_thiolation_TtcA_Ctu1"/>
</dbReference>
<accession>A0A1M6TJ68</accession>
<sequence>MRKCVKCNKKAEVYLPQYRLSLCREHYIEWFENRVEGTIREFRMFSKKDRILVAVSGGKDSLSLWNTLHKLGYQADGLYIDLGIGQYSEDSKNLAIKFANNIGRELHTVSLKEEVLSIPEIKKEDPRPACSFCGTLKRYYMNHYAKKLGYNVVATGHNLDDEVAVLFSNVLSWNLDYLKRQYPVLEEGKGFVRKVKPLCKMSEKESALYAFMAGIEYIEYECPFSEGSTSIEYKKLLSELEERHPGTKLRFYMEFLRKIYPLLNQEQEQTNLRPCKVCGEPTSRDVCPVCALKAKVGKVTEPNV</sequence>
<dbReference type="EMBL" id="LT670846">
    <property type="protein sequence ID" value="SHK57132.1"/>
    <property type="molecule type" value="Genomic_DNA"/>
</dbReference>
<organism evidence="16 17">
    <name type="scientific">Thermocrinis minervae</name>
    <dbReference type="NCBI Taxonomy" id="381751"/>
    <lineage>
        <taxon>Bacteria</taxon>
        <taxon>Pseudomonadati</taxon>
        <taxon>Aquificota</taxon>
        <taxon>Aquificia</taxon>
        <taxon>Aquificales</taxon>
        <taxon>Aquificaceae</taxon>
        <taxon>Thermocrinis</taxon>
    </lineage>
</organism>
<keyword evidence="11" id="KW-0411">Iron-sulfur</keyword>
<feature type="binding site" evidence="13">
    <location>
        <begin position="54"/>
        <end position="56"/>
    </location>
    <ligand>
        <name>ATP</name>
        <dbReference type="ChEBI" id="CHEBI:30616"/>
    </ligand>
</feature>
<feature type="binding site" evidence="12">
    <location>
        <position position="290"/>
    </location>
    <ligand>
        <name>Zn(2+)</name>
        <dbReference type="ChEBI" id="CHEBI:29105"/>
        <label>2</label>
    </ligand>
</feature>
<evidence type="ECO:0000256" key="8">
    <source>
        <dbReference type="ARBA" id="ARBA00022840"/>
    </source>
</evidence>
<evidence type="ECO:0000256" key="12">
    <source>
        <dbReference type="PIRSR" id="PIRSR004976-50"/>
    </source>
</evidence>
<evidence type="ECO:0000256" key="1">
    <source>
        <dbReference type="ARBA" id="ARBA00001946"/>
    </source>
</evidence>